<protein>
    <recommendedName>
        <fullName evidence="8">Cutinase</fullName>
    </recommendedName>
</protein>
<evidence type="ECO:0000313" key="7">
    <source>
        <dbReference type="Proteomes" id="UP000430146"/>
    </source>
</evidence>
<proteinExistence type="inferred from homology"/>
<keyword evidence="5" id="KW-0472">Membrane</keyword>
<keyword evidence="3" id="KW-0378">Hydrolase</keyword>
<dbReference type="EMBL" id="CACSIP010000038">
    <property type="protein sequence ID" value="CAA0130187.1"/>
    <property type="molecule type" value="Genomic_DNA"/>
</dbReference>
<keyword evidence="5" id="KW-1133">Transmembrane helix</keyword>
<accession>A0A5S9R6K0</accession>
<reference evidence="6 7" key="1">
    <citation type="submission" date="2019-11" db="EMBL/GenBank/DDBJ databases">
        <authorList>
            <person name="Holert J."/>
        </authorList>
    </citation>
    <scope>NUCLEOTIDE SEQUENCE [LARGE SCALE GENOMIC DNA]</scope>
    <source>
        <strain evidence="6">BC8_1</strain>
    </source>
</reference>
<name>A0A5S9R6K0_MYCVN</name>
<evidence type="ECO:0008006" key="8">
    <source>
        <dbReference type="Google" id="ProtNLM"/>
    </source>
</evidence>
<evidence type="ECO:0000256" key="5">
    <source>
        <dbReference type="SAM" id="Phobius"/>
    </source>
</evidence>
<gene>
    <name evidence="6" type="ORF">AELLOGFF_05703</name>
</gene>
<evidence type="ECO:0000256" key="1">
    <source>
        <dbReference type="ARBA" id="ARBA00007534"/>
    </source>
</evidence>
<dbReference type="GO" id="GO:0052689">
    <property type="term" value="F:carboxylic ester hydrolase activity"/>
    <property type="evidence" value="ECO:0007669"/>
    <property type="project" value="UniProtKB-KW"/>
</dbReference>
<dbReference type="AlphaFoldDB" id="A0A5S9R6K0"/>
<dbReference type="PANTHER" id="PTHR33630">
    <property type="entry name" value="CUTINASE RV1984C-RELATED-RELATED"/>
    <property type="match status" value="1"/>
</dbReference>
<dbReference type="Proteomes" id="UP000430146">
    <property type="component" value="Unassembled WGS sequence"/>
</dbReference>
<keyword evidence="5" id="KW-0812">Transmembrane</keyword>
<organism evidence="6 7">
    <name type="scientific">Mycolicibacterium vanbaalenii</name>
    <name type="common">Mycobacterium vanbaalenii</name>
    <dbReference type="NCBI Taxonomy" id="110539"/>
    <lineage>
        <taxon>Bacteria</taxon>
        <taxon>Bacillati</taxon>
        <taxon>Actinomycetota</taxon>
        <taxon>Actinomycetes</taxon>
        <taxon>Mycobacteriales</taxon>
        <taxon>Mycobacteriaceae</taxon>
        <taxon>Mycolicibacterium</taxon>
    </lineage>
</organism>
<dbReference type="Gene3D" id="3.40.50.1820">
    <property type="entry name" value="alpha/beta hydrolase"/>
    <property type="match status" value="1"/>
</dbReference>
<keyword evidence="2" id="KW-0719">Serine esterase</keyword>
<dbReference type="PANTHER" id="PTHR33630:SF9">
    <property type="entry name" value="CUTINASE 4"/>
    <property type="match status" value="1"/>
</dbReference>
<evidence type="ECO:0000256" key="3">
    <source>
        <dbReference type="ARBA" id="ARBA00022801"/>
    </source>
</evidence>
<dbReference type="SUPFAM" id="SSF53474">
    <property type="entry name" value="alpha/beta-Hydrolases"/>
    <property type="match status" value="1"/>
</dbReference>
<evidence type="ECO:0000313" key="6">
    <source>
        <dbReference type="EMBL" id="CAA0130187.1"/>
    </source>
</evidence>
<evidence type="ECO:0000256" key="2">
    <source>
        <dbReference type="ARBA" id="ARBA00022487"/>
    </source>
</evidence>
<dbReference type="SMART" id="SM01110">
    <property type="entry name" value="Cutinase"/>
    <property type="match status" value="1"/>
</dbReference>
<feature type="transmembrane region" description="Helical" evidence="5">
    <location>
        <begin position="36"/>
        <end position="56"/>
    </location>
</feature>
<evidence type="ECO:0000256" key="4">
    <source>
        <dbReference type="ARBA" id="ARBA00023157"/>
    </source>
</evidence>
<dbReference type="InterPro" id="IPR000675">
    <property type="entry name" value="Cutinase/axe"/>
</dbReference>
<dbReference type="Pfam" id="PF01083">
    <property type="entry name" value="Cutinase"/>
    <property type="match status" value="1"/>
</dbReference>
<sequence length="308" mass="31551">MRPTRCNGRDRSADVPVNGRRGVGRRLIEGILVRRFASLVSAAVIGGAAFASLTMATAQAQPACPDVHLIGAAGSGERDGALLAADAGMGRVVHKSFNDLQTLLARDGRTITAEAVEYPATAVPLDGGILDWAGFMGSVDTGAAALGQQYAAFVAQCPTTKVVLAGYSQGAMVVHRNLHALDASPNLAAALLIADGDRLPQDPTLNLGTVTAVPGAGKGVAQDWPILARAPAPLPVSIGSRTISVCDVGDAVCDYDPDAEDVPSAAVNVHTSYARSSSGTSWTRPLYQLLGPAPTDNQIANPRVVAAG</sequence>
<keyword evidence="7" id="KW-1185">Reference proteome</keyword>
<dbReference type="InterPro" id="IPR029058">
    <property type="entry name" value="AB_hydrolase_fold"/>
</dbReference>
<comment type="similarity">
    <text evidence="1">Belongs to the cutinase family.</text>
</comment>
<keyword evidence="4" id="KW-1015">Disulfide bond</keyword>